<accession>A0A8H6X566</accession>
<dbReference type="OrthoDB" id="3229088at2759"/>
<keyword evidence="2" id="KW-1185">Reference proteome</keyword>
<reference evidence="1" key="1">
    <citation type="submission" date="2020-05" db="EMBL/GenBank/DDBJ databases">
        <title>Mycena genomes resolve the evolution of fungal bioluminescence.</title>
        <authorList>
            <person name="Tsai I.J."/>
        </authorList>
    </citation>
    <scope>NUCLEOTIDE SEQUENCE</scope>
    <source>
        <strain evidence="1">CCC161011</strain>
    </source>
</reference>
<name>A0A8H6X566_9AGAR</name>
<dbReference type="AlphaFoldDB" id="A0A8H6X566"/>
<evidence type="ECO:0000313" key="1">
    <source>
        <dbReference type="EMBL" id="KAF7334439.1"/>
    </source>
</evidence>
<dbReference type="Gene3D" id="1.20.1280.50">
    <property type="match status" value="1"/>
</dbReference>
<comment type="caution">
    <text evidence="1">The sequence shown here is derived from an EMBL/GenBank/DDBJ whole genome shotgun (WGS) entry which is preliminary data.</text>
</comment>
<organism evidence="1 2">
    <name type="scientific">Mycena venus</name>
    <dbReference type="NCBI Taxonomy" id="2733690"/>
    <lineage>
        <taxon>Eukaryota</taxon>
        <taxon>Fungi</taxon>
        <taxon>Dikarya</taxon>
        <taxon>Basidiomycota</taxon>
        <taxon>Agaricomycotina</taxon>
        <taxon>Agaricomycetes</taxon>
        <taxon>Agaricomycetidae</taxon>
        <taxon>Agaricales</taxon>
        <taxon>Marasmiineae</taxon>
        <taxon>Mycenaceae</taxon>
        <taxon>Mycena</taxon>
    </lineage>
</organism>
<evidence type="ECO:0000313" key="2">
    <source>
        <dbReference type="Proteomes" id="UP000620124"/>
    </source>
</evidence>
<dbReference type="EMBL" id="JACAZI010000026">
    <property type="protein sequence ID" value="KAF7334439.1"/>
    <property type="molecule type" value="Genomic_DNA"/>
</dbReference>
<protein>
    <submittedName>
        <fullName evidence="1">F-box domain-containing protein</fullName>
    </submittedName>
</protein>
<gene>
    <name evidence="1" type="ORF">MVEN_02273300</name>
</gene>
<proteinExistence type="predicted"/>
<sequence length="253" mass="28489">MLNALAAERARIAELEARILDPDLTFYDKNAKKLWKRALQIEIALAQERLDSYKYPVLTLPNEIVSEIFVHFLPAYPICPPLIGLLSPTTLTHICRRWREIALATPALWRAINLSGNDAPGPRYGPGFIAISVAPSFRRGRVLDMISRSRSCSLSIRMDEWDNTSKEVETAAELLRAVIPSVARWEYLTLYLDETHLPPFPAPMPLLCQLELWLGDGSPTARAAKVELPEMPLLRTVILNDAVAARNVNLPWE</sequence>
<dbReference type="Proteomes" id="UP000620124">
    <property type="component" value="Unassembled WGS sequence"/>
</dbReference>